<dbReference type="GO" id="GO:0016787">
    <property type="term" value="F:hydrolase activity"/>
    <property type="evidence" value="ECO:0007669"/>
    <property type="project" value="UniProtKB-KW"/>
</dbReference>
<dbReference type="AlphaFoldDB" id="A0A9E8HHR8"/>
<dbReference type="EMBL" id="CP101527">
    <property type="protein sequence ID" value="UZW73587.1"/>
    <property type="molecule type" value="Genomic_DNA"/>
</dbReference>
<keyword evidence="2" id="KW-0378">Hydrolase</keyword>
<evidence type="ECO:0000313" key="3">
    <source>
        <dbReference type="Proteomes" id="UP001164472"/>
    </source>
</evidence>
<organism evidence="2 3">
    <name type="scientific">Alkalimarinus sediminis</name>
    <dbReference type="NCBI Taxonomy" id="1632866"/>
    <lineage>
        <taxon>Bacteria</taxon>
        <taxon>Pseudomonadati</taxon>
        <taxon>Pseudomonadota</taxon>
        <taxon>Gammaproteobacteria</taxon>
        <taxon>Alteromonadales</taxon>
        <taxon>Alteromonadaceae</taxon>
        <taxon>Alkalimarinus</taxon>
    </lineage>
</organism>
<dbReference type="InterPro" id="IPR051321">
    <property type="entry name" value="PHA/PHB_synthase"/>
</dbReference>
<dbReference type="Gene3D" id="3.40.50.1820">
    <property type="entry name" value="alpha/beta hydrolase"/>
    <property type="match status" value="1"/>
</dbReference>
<dbReference type="PANTHER" id="PTHR36837">
    <property type="entry name" value="POLY(3-HYDROXYALKANOATE) POLYMERASE SUBUNIT PHAC"/>
    <property type="match status" value="1"/>
</dbReference>
<dbReference type="Proteomes" id="UP001164472">
    <property type="component" value="Chromosome"/>
</dbReference>
<dbReference type="Pfam" id="PF00561">
    <property type="entry name" value="Abhydrolase_1"/>
    <property type="match status" value="1"/>
</dbReference>
<feature type="domain" description="AB hydrolase-1" evidence="1">
    <location>
        <begin position="101"/>
        <end position="363"/>
    </location>
</feature>
<accession>A0A9E8HHR8</accession>
<dbReference type="InterPro" id="IPR029058">
    <property type="entry name" value="AB_hydrolase_fold"/>
</dbReference>
<dbReference type="SUPFAM" id="SSF53474">
    <property type="entry name" value="alpha/beta-Hydrolases"/>
    <property type="match status" value="1"/>
</dbReference>
<reference evidence="2" key="1">
    <citation type="submission" date="2022-07" db="EMBL/GenBank/DDBJ databases">
        <title>Alkalimarinus sp. nov., isolated from gut of a Alitta virens.</title>
        <authorList>
            <person name="Yang A.I."/>
            <person name="Shin N.-R."/>
        </authorList>
    </citation>
    <scope>NUCLEOTIDE SEQUENCE</scope>
    <source>
        <strain evidence="2">FA028</strain>
    </source>
</reference>
<proteinExistence type="predicted"/>
<gene>
    <name evidence="2" type="ORF">NNL22_11105</name>
</gene>
<evidence type="ECO:0000259" key="1">
    <source>
        <dbReference type="Pfam" id="PF00561"/>
    </source>
</evidence>
<protein>
    <submittedName>
        <fullName evidence="2">Alpha/beta fold hydrolase</fullName>
    </submittedName>
</protein>
<evidence type="ECO:0000313" key="2">
    <source>
        <dbReference type="EMBL" id="UZW73587.1"/>
    </source>
</evidence>
<dbReference type="RefSeq" id="WP_251809728.1">
    <property type="nucleotide sequence ID" value="NZ_CP101527.1"/>
</dbReference>
<keyword evidence="3" id="KW-1185">Reference proteome</keyword>
<dbReference type="KEGG" id="asem:NNL22_11105"/>
<dbReference type="PANTHER" id="PTHR36837:SF4">
    <property type="entry name" value="BLR0908 PROTEIN"/>
    <property type="match status" value="1"/>
</dbReference>
<name>A0A9E8HHR8_9ALTE</name>
<dbReference type="InterPro" id="IPR000073">
    <property type="entry name" value="AB_hydrolase_1"/>
</dbReference>
<sequence>MPVVRTAKEIRTKYDEVKKLAELSTINAKQRFFQAEKLLQAEKTPFDVVYQKDIVRLRYYPPLKETEIIVDGDTIPVAKKCHKIPLVMVAPLAVNMYIYDLFPERSLVKYLRAKGFELYLIDWGRPGWDHNHYTISSYFAELMPDVLAQVRKHSGSKKLSLHGWSFGGLFSACYTSLGDPDIVNLALVGAPGDYHANGELGKQYQSIAKKLSWLEKKAGWRVHNTPRRWWRSPGWVNSLAFKLTNPIGSLQGYVDLLKNLHDEEYVISHATNGAFLDNMVAYPGAVIQDVIQYLWADNIVARGELPMKKPQGSLANISANLLLVVGKQDPIVTKACSVSILEHVASQDQQVLEVNGGHMGILSGSKAPKTIWPQVAEWLAERSD</sequence>